<keyword evidence="9" id="KW-1185">Reference proteome</keyword>
<feature type="transmembrane region" description="Helical" evidence="7">
    <location>
        <begin position="6"/>
        <end position="27"/>
    </location>
</feature>
<dbReference type="InterPro" id="IPR018480">
    <property type="entry name" value="PNAcMuramoyl-5peptid_Trfase_CS"/>
</dbReference>
<dbReference type="Pfam" id="PF00953">
    <property type="entry name" value="Glycos_transf_4"/>
    <property type="match status" value="1"/>
</dbReference>
<proteinExistence type="predicted"/>
<feature type="transmembrane region" description="Helical" evidence="7">
    <location>
        <begin position="109"/>
        <end position="127"/>
    </location>
</feature>
<dbReference type="InterPro" id="IPR000715">
    <property type="entry name" value="Glycosyl_transferase_4"/>
</dbReference>
<dbReference type="Proteomes" id="UP001320148">
    <property type="component" value="Chromosome"/>
</dbReference>
<evidence type="ECO:0000256" key="5">
    <source>
        <dbReference type="ARBA" id="ARBA00022989"/>
    </source>
</evidence>
<evidence type="ECO:0000256" key="1">
    <source>
        <dbReference type="ARBA" id="ARBA00004651"/>
    </source>
</evidence>
<evidence type="ECO:0000256" key="6">
    <source>
        <dbReference type="ARBA" id="ARBA00023136"/>
    </source>
</evidence>
<protein>
    <recommendedName>
        <fullName evidence="10">Glycosyl transferase</fullName>
    </recommendedName>
</protein>
<sequence>MTTILGLALIGFFISLSITPLVRIFAFHRGYLDYPDKRKSHEKAIPRIGGVAIFLGCFLAFAPFMVHHTQAADLIFSDPRIPCLAAGALVVFFLGLADDIYGIRAWKKLAVQILAAGVACAGGLRITSMGLPGVFELELGLLSLPVSIFWILIVINGINLIDGLDGLAAGITLFVCVVLFVLALLGDRLMPAMVLAALSGSVLGFLMYNYNPATIFMGDSGSYFLGYMLATLSVMGSMKSQAAATLSIPMIAMGIPLIDTVFATIRRFFVGQALFQPDKNHFHHRLVKIGYTQRRAVLILYGITIVAGLASFGMVAFHDERSFIILLMLGAGLAVSLKRLGYFRGLTGQGLVGWASRLMDEFPIRKERRQFIGHQLSVTAARDLETFWQATVDAAEELGLDSLHIKLFDSTSSSCLFNQRWCTEGKGPFMQDDVWPGLLAGFTIDGKNEITTELLFERDEAVDIYSTTYRRIGLLKDAIAHRVSQFSIEDLESARGTVLAFRPSKAGLNSNLGIRVSLEESG</sequence>
<dbReference type="CDD" id="cd06853">
    <property type="entry name" value="GT_WecA_like"/>
    <property type="match status" value="1"/>
</dbReference>
<evidence type="ECO:0000256" key="2">
    <source>
        <dbReference type="ARBA" id="ARBA00022475"/>
    </source>
</evidence>
<evidence type="ECO:0000256" key="7">
    <source>
        <dbReference type="SAM" id="Phobius"/>
    </source>
</evidence>
<keyword evidence="2" id="KW-1003">Cell membrane</keyword>
<dbReference type="PROSITE" id="PS01348">
    <property type="entry name" value="MRAY_2"/>
    <property type="match status" value="1"/>
</dbReference>
<name>A0ABN6F2R9_9BACT</name>
<reference evidence="8 9" key="1">
    <citation type="submission" date="2021-02" db="EMBL/GenBank/DDBJ databases">
        <title>Complete genome of Desulfoluna sp. strain ASN36.</title>
        <authorList>
            <person name="Takahashi A."/>
            <person name="Kojima H."/>
            <person name="Fukui M."/>
        </authorList>
    </citation>
    <scope>NUCLEOTIDE SEQUENCE [LARGE SCALE GENOMIC DNA]</scope>
    <source>
        <strain evidence="8 9">ASN36</strain>
    </source>
</reference>
<feature type="transmembrane region" description="Helical" evidence="7">
    <location>
        <begin position="192"/>
        <end position="210"/>
    </location>
</feature>
<organism evidence="8 9">
    <name type="scientific">Desulfoluna limicola</name>
    <dbReference type="NCBI Taxonomy" id="2810562"/>
    <lineage>
        <taxon>Bacteria</taxon>
        <taxon>Pseudomonadati</taxon>
        <taxon>Thermodesulfobacteriota</taxon>
        <taxon>Desulfobacteria</taxon>
        <taxon>Desulfobacterales</taxon>
        <taxon>Desulfolunaceae</taxon>
        <taxon>Desulfoluna</taxon>
    </lineage>
</organism>
<gene>
    <name evidence="8" type="ORF">DSLASN_12340</name>
</gene>
<keyword evidence="5 7" id="KW-1133">Transmembrane helix</keyword>
<evidence type="ECO:0000256" key="4">
    <source>
        <dbReference type="ARBA" id="ARBA00022692"/>
    </source>
</evidence>
<dbReference type="PANTHER" id="PTHR22926:SF3">
    <property type="entry name" value="UNDECAPRENYL-PHOSPHATE ALPHA-N-ACETYLGLUCOSAMINYL 1-PHOSPHATE TRANSFERASE"/>
    <property type="match status" value="1"/>
</dbReference>
<evidence type="ECO:0000256" key="3">
    <source>
        <dbReference type="ARBA" id="ARBA00022679"/>
    </source>
</evidence>
<feature type="transmembrane region" description="Helical" evidence="7">
    <location>
        <begin position="296"/>
        <end position="317"/>
    </location>
</feature>
<dbReference type="EMBL" id="AP024488">
    <property type="protein sequence ID" value="BCS95602.1"/>
    <property type="molecule type" value="Genomic_DNA"/>
</dbReference>
<evidence type="ECO:0008006" key="10">
    <source>
        <dbReference type="Google" id="ProtNLM"/>
    </source>
</evidence>
<feature type="transmembrane region" description="Helical" evidence="7">
    <location>
        <begin position="250"/>
        <end position="275"/>
    </location>
</feature>
<comment type="subcellular location">
    <subcellularLocation>
        <location evidence="1">Cell membrane</location>
        <topology evidence="1">Multi-pass membrane protein</topology>
    </subcellularLocation>
</comment>
<keyword evidence="3" id="KW-0808">Transferase</keyword>
<keyword evidence="4 7" id="KW-0812">Transmembrane</keyword>
<keyword evidence="6 7" id="KW-0472">Membrane</keyword>
<evidence type="ECO:0000313" key="8">
    <source>
        <dbReference type="EMBL" id="BCS95602.1"/>
    </source>
</evidence>
<feature type="transmembrane region" description="Helical" evidence="7">
    <location>
        <begin position="139"/>
        <end position="160"/>
    </location>
</feature>
<feature type="transmembrane region" description="Helical" evidence="7">
    <location>
        <begin position="167"/>
        <end position="186"/>
    </location>
</feature>
<dbReference type="RefSeq" id="WP_236891865.1">
    <property type="nucleotide sequence ID" value="NZ_AP024488.1"/>
</dbReference>
<feature type="transmembrane region" description="Helical" evidence="7">
    <location>
        <begin position="222"/>
        <end position="238"/>
    </location>
</feature>
<accession>A0ABN6F2R9</accession>
<feature type="transmembrane region" description="Helical" evidence="7">
    <location>
        <begin position="79"/>
        <end position="97"/>
    </location>
</feature>
<evidence type="ECO:0000313" key="9">
    <source>
        <dbReference type="Proteomes" id="UP001320148"/>
    </source>
</evidence>
<feature type="transmembrane region" description="Helical" evidence="7">
    <location>
        <begin position="48"/>
        <end position="67"/>
    </location>
</feature>
<dbReference type="PANTHER" id="PTHR22926">
    <property type="entry name" value="PHOSPHO-N-ACETYLMURAMOYL-PENTAPEPTIDE-TRANSFERASE"/>
    <property type="match status" value="1"/>
</dbReference>